<sequence length="239" mass="26230">MDAHRFAHALIQLRNLSKSFREGDRDRVVLRGANADIGKGEFVVLLGRSGCGKSTLLNLISGIDQPSGGEVLIGGTSLTALSEHQRTLFRRRNIGFIFQFYNLIPTLSVLENLLLPLELKGESGPHPEQRARKLLEQVGLADRAASYPDRLSGGEQQRVAIARALVHEPLLLLADEPTGNLDHETGRQVLELLGELARRSRMTTLMVTHSLEVARLADRVLTIRDGALEEQRLSPGAAP</sequence>
<dbReference type="Pfam" id="PF00005">
    <property type="entry name" value="ABC_tran"/>
    <property type="match status" value="1"/>
</dbReference>
<evidence type="ECO:0000313" key="6">
    <source>
        <dbReference type="Proteomes" id="UP001319827"/>
    </source>
</evidence>
<dbReference type="PROSITE" id="PS50893">
    <property type="entry name" value="ABC_TRANSPORTER_2"/>
    <property type="match status" value="1"/>
</dbReference>
<dbReference type="InterPro" id="IPR017871">
    <property type="entry name" value="ABC_transporter-like_CS"/>
</dbReference>
<dbReference type="InterPro" id="IPR003439">
    <property type="entry name" value="ABC_transporter-like_ATP-bd"/>
</dbReference>
<dbReference type="InterPro" id="IPR027417">
    <property type="entry name" value="P-loop_NTPase"/>
</dbReference>
<keyword evidence="6" id="KW-1185">Reference proteome</keyword>
<dbReference type="InterPro" id="IPR017911">
    <property type="entry name" value="MacB-like_ATP-bd"/>
</dbReference>
<dbReference type="EMBL" id="AP024355">
    <property type="protein sequence ID" value="BCR03479.1"/>
    <property type="molecule type" value="Genomic_DNA"/>
</dbReference>
<dbReference type="Proteomes" id="UP001319827">
    <property type="component" value="Chromosome"/>
</dbReference>
<dbReference type="InterPro" id="IPR015854">
    <property type="entry name" value="ABC_transpr_LolD-like"/>
</dbReference>
<name>A0ABN6DUC8_9BACT</name>
<accession>A0ABN6DUC8</accession>
<keyword evidence="3 5" id="KW-0067">ATP-binding</keyword>
<evidence type="ECO:0000256" key="3">
    <source>
        <dbReference type="ARBA" id="ARBA00022840"/>
    </source>
</evidence>
<dbReference type="SUPFAM" id="SSF52540">
    <property type="entry name" value="P-loop containing nucleoside triphosphate hydrolases"/>
    <property type="match status" value="1"/>
</dbReference>
<evidence type="ECO:0000259" key="4">
    <source>
        <dbReference type="PROSITE" id="PS50893"/>
    </source>
</evidence>
<proteinExistence type="predicted"/>
<organism evidence="5 6">
    <name type="scientific">Desulfuromonas versatilis</name>
    <dbReference type="NCBI Taxonomy" id="2802975"/>
    <lineage>
        <taxon>Bacteria</taxon>
        <taxon>Pseudomonadati</taxon>
        <taxon>Thermodesulfobacteriota</taxon>
        <taxon>Desulfuromonadia</taxon>
        <taxon>Desulfuromonadales</taxon>
        <taxon>Desulfuromonadaceae</taxon>
        <taxon>Desulfuromonas</taxon>
    </lineage>
</organism>
<dbReference type="Gene3D" id="3.40.50.300">
    <property type="entry name" value="P-loop containing nucleotide triphosphate hydrolases"/>
    <property type="match status" value="1"/>
</dbReference>
<gene>
    <name evidence="5" type="ORF">DESUT3_05480</name>
</gene>
<protein>
    <submittedName>
        <fullName evidence="5">ABC transporter ATP-binding protein</fullName>
    </submittedName>
</protein>
<reference evidence="5 6" key="1">
    <citation type="journal article" date="2016" name="C (Basel)">
        <title>Selective Growth of and Electricity Production by Marine Exoelectrogenic Bacteria in Self-Aggregated Hydrogel of Microbially Reduced Graphene Oxide.</title>
        <authorList>
            <person name="Yoshida N."/>
            <person name="Goto Y."/>
            <person name="Miyata Y."/>
        </authorList>
    </citation>
    <scope>NUCLEOTIDE SEQUENCE [LARGE SCALE GENOMIC DNA]</scope>
    <source>
        <strain evidence="5 6">NIT-T3</strain>
    </source>
</reference>
<evidence type="ECO:0000256" key="2">
    <source>
        <dbReference type="ARBA" id="ARBA00022741"/>
    </source>
</evidence>
<keyword evidence="2" id="KW-0547">Nucleotide-binding</keyword>
<dbReference type="RefSeq" id="WP_221250950.1">
    <property type="nucleotide sequence ID" value="NZ_AP024355.1"/>
</dbReference>
<evidence type="ECO:0000256" key="1">
    <source>
        <dbReference type="ARBA" id="ARBA00022448"/>
    </source>
</evidence>
<dbReference type="PROSITE" id="PS00211">
    <property type="entry name" value="ABC_TRANSPORTER_1"/>
    <property type="match status" value="1"/>
</dbReference>
<feature type="domain" description="ABC transporter" evidence="4">
    <location>
        <begin position="11"/>
        <end position="237"/>
    </location>
</feature>
<dbReference type="SMART" id="SM00382">
    <property type="entry name" value="AAA"/>
    <property type="match status" value="1"/>
</dbReference>
<dbReference type="InterPro" id="IPR003593">
    <property type="entry name" value="AAA+_ATPase"/>
</dbReference>
<evidence type="ECO:0000313" key="5">
    <source>
        <dbReference type="EMBL" id="BCR03479.1"/>
    </source>
</evidence>
<dbReference type="GO" id="GO:0005524">
    <property type="term" value="F:ATP binding"/>
    <property type="evidence" value="ECO:0007669"/>
    <property type="project" value="UniProtKB-KW"/>
</dbReference>
<dbReference type="PANTHER" id="PTHR24220">
    <property type="entry name" value="IMPORT ATP-BINDING PROTEIN"/>
    <property type="match status" value="1"/>
</dbReference>
<dbReference type="PANTHER" id="PTHR24220:SF685">
    <property type="entry name" value="ABC TRANSPORTER RELATED"/>
    <property type="match status" value="1"/>
</dbReference>
<dbReference type="CDD" id="cd03255">
    <property type="entry name" value="ABC_MJ0796_LolCDE_FtsE"/>
    <property type="match status" value="1"/>
</dbReference>
<keyword evidence="1" id="KW-0813">Transport</keyword>
<reference evidence="5 6" key="2">
    <citation type="journal article" date="2021" name="Int. J. Syst. Evol. Microbiol.">
        <title>Isolation and Polyphasic Characterization of Desulfuromonas versatilis sp. Nov., an Electrogenic Bacteria Capable of Versatile Metabolism Isolated from a Graphene Oxide-Reducing Enrichment Culture.</title>
        <authorList>
            <person name="Xie L."/>
            <person name="Yoshida N."/>
            <person name="Ishii S."/>
            <person name="Meng L."/>
        </authorList>
    </citation>
    <scope>NUCLEOTIDE SEQUENCE [LARGE SCALE GENOMIC DNA]</scope>
    <source>
        <strain evidence="5 6">NIT-T3</strain>
    </source>
</reference>